<evidence type="ECO:0000313" key="2">
    <source>
        <dbReference type="Proteomes" id="UP000031278"/>
    </source>
</evidence>
<name>A0A0B9GF17_9GAMM</name>
<reference evidence="1 2" key="1">
    <citation type="submission" date="2014-12" db="EMBL/GenBank/DDBJ databases">
        <title>Genome sequencing of Photobacterium gaetbulicola AD005a.</title>
        <authorList>
            <person name="Adrian T.G.S."/>
            <person name="Chan K.G."/>
        </authorList>
    </citation>
    <scope>NUCLEOTIDE SEQUENCE [LARGE SCALE GENOMIC DNA]</scope>
    <source>
        <strain evidence="1 2">AD005a</strain>
    </source>
</reference>
<proteinExistence type="predicted"/>
<dbReference type="EMBL" id="JWLZ01000159">
    <property type="protein sequence ID" value="KHT63345.1"/>
    <property type="molecule type" value="Genomic_DNA"/>
</dbReference>
<organism evidence="1 2">
    <name type="scientific">Photobacterium gaetbulicola</name>
    <dbReference type="NCBI Taxonomy" id="1295392"/>
    <lineage>
        <taxon>Bacteria</taxon>
        <taxon>Pseudomonadati</taxon>
        <taxon>Pseudomonadota</taxon>
        <taxon>Gammaproteobacteria</taxon>
        <taxon>Vibrionales</taxon>
        <taxon>Vibrionaceae</taxon>
        <taxon>Photobacterium</taxon>
    </lineage>
</organism>
<protein>
    <submittedName>
        <fullName evidence="1">Uncharacterized protein</fullName>
    </submittedName>
</protein>
<comment type="caution">
    <text evidence="1">The sequence shown here is derived from an EMBL/GenBank/DDBJ whole genome shotgun (WGS) entry which is preliminary data.</text>
</comment>
<dbReference type="AlphaFoldDB" id="A0A0B9GF17"/>
<accession>A0A0B9GF17</accession>
<sequence>MENSFDFMRFNMPFFVGVIFDRLHIYERSRIRTRLFVVVWLKKKQFVRRLALRLAGKAPN</sequence>
<dbReference type="Proteomes" id="UP000031278">
    <property type="component" value="Unassembled WGS sequence"/>
</dbReference>
<gene>
    <name evidence="1" type="ORF">RJ45_13220</name>
</gene>
<evidence type="ECO:0000313" key="1">
    <source>
        <dbReference type="EMBL" id="KHT63345.1"/>
    </source>
</evidence>